<protein>
    <submittedName>
        <fullName evidence="2">Dienelactone hydrolase family protein</fullName>
    </submittedName>
</protein>
<name>A0ABS4ACA2_9PROT</name>
<dbReference type="InterPro" id="IPR051049">
    <property type="entry name" value="Dienelactone_hydrolase-like"/>
</dbReference>
<dbReference type="InterPro" id="IPR002925">
    <property type="entry name" value="Dienelactn_hydro"/>
</dbReference>
<feature type="domain" description="Dienelactone hydrolase" evidence="1">
    <location>
        <begin position="30"/>
        <end position="171"/>
    </location>
</feature>
<dbReference type="RefSeq" id="WP_209378861.1">
    <property type="nucleotide sequence ID" value="NZ_JAGIZB010000006.1"/>
</dbReference>
<sequence length="173" mass="18330">MLDSFGPRGVENLCGEAGRVPPALRAGDALSAAAHLRGRPEIDGRRVSAIGFSHGGSAALAAALPGQVQRSGAEPFASVVAFYPWCPAGGSPLASPVLVLIGDADDWTPAERCERLRDAWRPAFGRLALHVYPGATHAFDAPGRERIYFGHRLRHDPAATEDAAERVRRFLGG</sequence>
<dbReference type="Gene3D" id="3.40.50.1820">
    <property type="entry name" value="alpha/beta hydrolase"/>
    <property type="match status" value="1"/>
</dbReference>
<organism evidence="2 3">
    <name type="scientific">Pararoseomonas baculiformis</name>
    <dbReference type="NCBI Taxonomy" id="2820812"/>
    <lineage>
        <taxon>Bacteria</taxon>
        <taxon>Pseudomonadati</taxon>
        <taxon>Pseudomonadota</taxon>
        <taxon>Alphaproteobacteria</taxon>
        <taxon>Acetobacterales</taxon>
        <taxon>Acetobacteraceae</taxon>
        <taxon>Pararoseomonas</taxon>
    </lineage>
</organism>
<evidence type="ECO:0000313" key="3">
    <source>
        <dbReference type="Proteomes" id="UP000681594"/>
    </source>
</evidence>
<dbReference type="Pfam" id="PF01738">
    <property type="entry name" value="DLH"/>
    <property type="match status" value="1"/>
</dbReference>
<comment type="caution">
    <text evidence="2">The sequence shown here is derived from an EMBL/GenBank/DDBJ whole genome shotgun (WGS) entry which is preliminary data.</text>
</comment>
<dbReference type="GO" id="GO:0016787">
    <property type="term" value="F:hydrolase activity"/>
    <property type="evidence" value="ECO:0007669"/>
    <property type="project" value="UniProtKB-KW"/>
</dbReference>
<keyword evidence="3" id="KW-1185">Reference proteome</keyword>
<dbReference type="Proteomes" id="UP000681594">
    <property type="component" value="Unassembled WGS sequence"/>
</dbReference>
<dbReference type="PANTHER" id="PTHR46623">
    <property type="entry name" value="CARBOXYMETHYLENEBUTENOLIDASE-RELATED"/>
    <property type="match status" value="1"/>
</dbReference>
<dbReference type="SUPFAM" id="SSF53474">
    <property type="entry name" value="alpha/beta-Hydrolases"/>
    <property type="match status" value="1"/>
</dbReference>
<accession>A0ABS4ACA2</accession>
<proteinExistence type="predicted"/>
<dbReference type="EMBL" id="JAGIZB010000006">
    <property type="protein sequence ID" value="MBP0444628.1"/>
    <property type="molecule type" value="Genomic_DNA"/>
</dbReference>
<dbReference type="PANTHER" id="PTHR46623:SF6">
    <property type="entry name" value="ALPHA_BETA-HYDROLASES SUPERFAMILY PROTEIN"/>
    <property type="match status" value="1"/>
</dbReference>
<evidence type="ECO:0000259" key="1">
    <source>
        <dbReference type="Pfam" id="PF01738"/>
    </source>
</evidence>
<gene>
    <name evidence="2" type="ORF">J8J14_07515</name>
</gene>
<reference evidence="2 3" key="1">
    <citation type="submission" date="2021-03" db="EMBL/GenBank/DDBJ databases">
        <authorList>
            <person name="So Y."/>
        </authorList>
    </citation>
    <scope>NUCLEOTIDE SEQUENCE [LARGE SCALE GENOMIC DNA]</scope>
    <source>
        <strain evidence="2 3">SSH11</strain>
    </source>
</reference>
<evidence type="ECO:0000313" key="2">
    <source>
        <dbReference type="EMBL" id="MBP0444628.1"/>
    </source>
</evidence>
<keyword evidence="2" id="KW-0378">Hydrolase</keyword>
<dbReference type="InterPro" id="IPR029058">
    <property type="entry name" value="AB_hydrolase_fold"/>
</dbReference>